<sequence length="428" mass="47510">MAKIDDKIIQKFPVDAELAAFIDRIKAVDNHTHANTTAPEDPDADALPLHEISPFPVAVTLMPDHPNWVAAARALYGYPHAELSEAHMPELRESVGKVLSEQGDNFPTWVLGRIGTEVMLTNRVAMGPGLEPPRFRWVSFVDALMFPLSTRAEARVSPDREKFYPHQEALLRRYMADLKVMSLPPTLDAYFKTVVTPTIEAQQKAGCVAVKFEAALMRSLHFAEVPAQTANAVYARYVKGGVPSHAEYKALQDYIFRHIAREAGRLGMVVHVHSFEGPGSFYHTAEADPLLLESAITDPTLSNTNFLFVHGGGIFASHAGGLLWRPNVYVDTSGMAFMYPPERLARILRDWLTQHPDRVLFGSDAAEFGPDTPWELSAWIGITNARIALTIALSEMIRAGEVSRARAREIAIMVMRMNAAKLYKLGLK</sequence>
<dbReference type="InterPro" id="IPR032466">
    <property type="entry name" value="Metal_Hydrolase"/>
</dbReference>
<evidence type="ECO:0000313" key="2">
    <source>
        <dbReference type="EMBL" id="KCZ71867.1"/>
    </source>
</evidence>
<reference evidence="2 3" key="1">
    <citation type="journal article" date="2013" name="Nature">
        <title>Anaerobic oxidation of methane coupled to nitrate reduction in a novel archaeal lineage.</title>
        <authorList>
            <person name="Haroon M.F."/>
            <person name="Hu S."/>
            <person name="Shi Y."/>
            <person name="Imelfort M."/>
            <person name="Keller J."/>
            <person name="Hugenholtz P."/>
            <person name="Yuan Z."/>
            <person name="Tyson G.W."/>
        </authorList>
    </citation>
    <scope>NUCLEOTIDE SEQUENCE [LARGE SCALE GENOMIC DNA]</scope>
    <source>
        <strain evidence="2 3">ANME-2d</strain>
    </source>
</reference>
<protein>
    <submittedName>
        <fullName evidence="2">Putative TIM-barrel fold metal-dependent hydrolase</fullName>
    </submittedName>
</protein>
<organism evidence="2 3">
    <name type="scientific">Candidatus Methanoperedens nitratireducens</name>
    <dbReference type="NCBI Taxonomy" id="1392998"/>
    <lineage>
        <taxon>Archaea</taxon>
        <taxon>Methanobacteriati</taxon>
        <taxon>Methanobacteriota</taxon>
        <taxon>Stenosarchaea group</taxon>
        <taxon>Methanomicrobia</taxon>
        <taxon>Methanosarcinales</taxon>
        <taxon>ANME-2 cluster</taxon>
        <taxon>Candidatus Methanoperedentaceae</taxon>
        <taxon>Candidatus Methanoperedens</taxon>
    </lineage>
</organism>
<evidence type="ECO:0000259" key="1">
    <source>
        <dbReference type="Pfam" id="PF04909"/>
    </source>
</evidence>
<feature type="domain" description="Amidohydrolase-related" evidence="1">
    <location>
        <begin position="249"/>
        <end position="425"/>
    </location>
</feature>
<dbReference type="AlphaFoldDB" id="A0A062V3F1"/>
<proteinExistence type="predicted"/>
<comment type="caution">
    <text evidence="2">The sequence shown here is derived from an EMBL/GenBank/DDBJ whole genome shotgun (WGS) entry which is preliminary data.</text>
</comment>
<dbReference type="EMBL" id="JMIY01000004">
    <property type="protein sequence ID" value="KCZ71867.1"/>
    <property type="molecule type" value="Genomic_DNA"/>
</dbReference>
<dbReference type="InterPro" id="IPR006680">
    <property type="entry name" value="Amidohydro-rel"/>
</dbReference>
<keyword evidence="2" id="KW-0378">Hydrolase</keyword>
<dbReference type="Gene3D" id="3.20.20.140">
    <property type="entry name" value="Metal-dependent hydrolases"/>
    <property type="match status" value="1"/>
</dbReference>
<keyword evidence="3" id="KW-1185">Reference proteome</keyword>
<dbReference type="SUPFAM" id="SSF51556">
    <property type="entry name" value="Metallo-dependent hydrolases"/>
    <property type="match status" value="1"/>
</dbReference>
<dbReference type="Pfam" id="PF04909">
    <property type="entry name" value="Amidohydro_2"/>
    <property type="match status" value="1"/>
</dbReference>
<dbReference type="RefSeq" id="WP_048090879.1">
    <property type="nucleotide sequence ID" value="NZ_JMIY01000004.1"/>
</dbReference>
<name>A0A062V3F1_9EURY</name>
<dbReference type="GO" id="GO:0016787">
    <property type="term" value="F:hydrolase activity"/>
    <property type="evidence" value="ECO:0007669"/>
    <property type="project" value="UniProtKB-KW"/>
</dbReference>
<accession>A0A062V3F1</accession>
<gene>
    <name evidence="2" type="ORF">ANME2D_01922</name>
</gene>
<dbReference type="Proteomes" id="UP000027153">
    <property type="component" value="Unassembled WGS sequence"/>
</dbReference>
<evidence type="ECO:0000313" key="3">
    <source>
        <dbReference type="Proteomes" id="UP000027153"/>
    </source>
</evidence>